<keyword evidence="3" id="KW-1185">Reference proteome</keyword>
<dbReference type="Gene3D" id="3.20.20.30">
    <property type="entry name" value="Luciferase-like domain"/>
    <property type="match status" value="1"/>
</dbReference>
<dbReference type="PANTHER" id="PTHR43244">
    <property type="match status" value="1"/>
</dbReference>
<dbReference type="InterPro" id="IPR011251">
    <property type="entry name" value="Luciferase-like_dom"/>
</dbReference>
<dbReference type="RefSeq" id="WP_155342496.1">
    <property type="nucleotide sequence ID" value="NZ_BAAAHM010000001.1"/>
</dbReference>
<dbReference type="AlphaFoldDB" id="A0A5M3X6I8"/>
<dbReference type="InterPro" id="IPR019919">
    <property type="entry name" value="Lucif-like_OxRdtase_MSMEG_2256"/>
</dbReference>
<dbReference type="PANTHER" id="PTHR43244:SF2">
    <property type="entry name" value="CONSERVED HYPOTHETICAL ALANINE AND PROLINE-RICH PROTEIN"/>
    <property type="match status" value="1"/>
</dbReference>
<evidence type="ECO:0000259" key="1">
    <source>
        <dbReference type="Pfam" id="PF00296"/>
    </source>
</evidence>
<dbReference type="CDD" id="cd01097">
    <property type="entry name" value="Tetrahydromethanopterin_reductase"/>
    <property type="match status" value="1"/>
</dbReference>
<dbReference type="Proteomes" id="UP000377595">
    <property type="component" value="Unassembled WGS sequence"/>
</dbReference>
<dbReference type="SUPFAM" id="SSF51679">
    <property type="entry name" value="Bacterial luciferase-like"/>
    <property type="match status" value="1"/>
</dbReference>
<gene>
    <name evidence="2" type="ORF">Aple_002020</name>
</gene>
<evidence type="ECO:0000313" key="2">
    <source>
        <dbReference type="EMBL" id="GES17307.1"/>
    </source>
</evidence>
<accession>A0A5M3X6I8</accession>
<protein>
    <submittedName>
        <fullName evidence="2">LLM class F420-dependent oxidoreductase</fullName>
    </submittedName>
</protein>
<dbReference type="Pfam" id="PF00296">
    <property type="entry name" value="Bac_luciferase"/>
    <property type="match status" value="1"/>
</dbReference>
<dbReference type="EMBL" id="BLAF01000004">
    <property type="protein sequence ID" value="GES17307.1"/>
    <property type="molecule type" value="Genomic_DNA"/>
</dbReference>
<dbReference type="NCBIfam" id="TIGR03617">
    <property type="entry name" value="F420_MSMEG_2256"/>
    <property type="match status" value="1"/>
</dbReference>
<organism evidence="2 3">
    <name type="scientific">Acrocarpospora pleiomorpha</name>
    <dbReference type="NCBI Taxonomy" id="90975"/>
    <lineage>
        <taxon>Bacteria</taxon>
        <taxon>Bacillati</taxon>
        <taxon>Actinomycetota</taxon>
        <taxon>Actinomycetes</taxon>
        <taxon>Streptosporangiales</taxon>
        <taxon>Streptosporangiaceae</taxon>
        <taxon>Acrocarpospora</taxon>
    </lineage>
</organism>
<name>A0A5M3X6I8_9ACTN</name>
<comment type="caution">
    <text evidence="2">The sequence shown here is derived from an EMBL/GenBank/DDBJ whole genome shotgun (WGS) entry which is preliminary data.</text>
</comment>
<dbReference type="GO" id="GO:0016705">
    <property type="term" value="F:oxidoreductase activity, acting on paired donors, with incorporation or reduction of molecular oxygen"/>
    <property type="evidence" value="ECO:0007669"/>
    <property type="project" value="InterPro"/>
</dbReference>
<dbReference type="InterPro" id="IPR036661">
    <property type="entry name" value="Luciferase-like_sf"/>
</dbReference>
<evidence type="ECO:0000313" key="3">
    <source>
        <dbReference type="Proteomes" id="UP000377595"/>
    </source>
</evidence>
<reference evidence="2 3" key="1">
    <citation type="submission" date="2019-10" db="EMBL/GenBank/DDBJ databases">
        <title>Whole genome shotgun sequence of Acrocarpospora pleiomorpha NBRC 16267.</title>
        <authorList>
            <person name="Ichikawa N."/>
            <person name="Kimura A."/>
            <person name="Kitahashi Y."/>
            <person name="Komaki H."/>
            <person name="Oguchi A."/>
        </authorList>
    </citation>
    <scope>NUCLEOTIDE SEQUENCE [LARGE SCALE GENOMIC DNA]</scope>
    <source>
        <strain evidence="2 3">NBRC 16267</strain>
    </source>
</reference>
<feature type="domain" description="Luciferase-like" evidence="1">
    <location>
        <begin position="14"/>
        <end position="306"/>
    </location>
</feature>
<dbReference type="InterPro" id="IPR050564">
    <property type="entry name" value="F420-G6PD/mer"/>
</dbReference>
<proteinExistence type="predicted"/>
<dbReference type="OrthoDB" id="3284378at2"/>
<sequence length="329" mass="36205">MQFDRMLDPTPVGIAESVAAAKAEGFDGGWVIETRHDPFLLVNTAAAGDTGLRLGTAVAVGFARSPMTLAQLANDLQLTTRGRFVLGLGTQVRAHIERRFSMPWGRPVGRMREMVLALHAIWDSWEKGAPLDFAGEFYTHTLMTAAFSPGACPYGRPPVYLGALGPAMTELAGQVADGLVIHRFMSERFLHEVTLPNLRKGLANRLRPLRGEFQVVYPPFVAASDDPAEEAGQLDAIRAQVAFYASTPAYRPLLDLHGWTDLGEELHTLSRRGAWSDMAGRVPDEVIEAVATVTTPARLREDLRRRFAGSVQRVVLYQQEKPLARTTQF</sequence>